<dbReference type="InterPro" id="IPR009072">
    <property type="entry name" value="Histone-fold"/>
</dbReference>
<proteinExistence type="predicted"/>
<dbReference type="EMBL" id="HE681722">
    <property type="protein sequence ID" value="CCG23366.1"/>
    <property type="molecule type" value="Genomic_DNA"/>
</dbReference>
<dbReference type="Gene3D" id="1.10.20.10">
    <property type="entry name" value="Histone, subunit A"/>
    <property type="match status" value="1"/>
</dbReference>
<sequence length="93" mass="10495">MSRAEKNNKSYNATRFRKLLYSKLNSSKSSGLGGEFSLNRDNSDLMIHILYLSFIDELTTEASKNLTGPGSDGEITEQRIDAVKQKVMDRYKA</sequence>
<organism evidence="1 2">
    <name type="scientific">Candida orthopsilosis (strain 90-125)</name>
    <name type="common">Yeast</name>
    <dbReference type="NCBI Taxonomy" id="1136231"/>
    <lineage>
        <taxon>Eukaryota</taxon>
        <taxon>Fungi</taxon>
        <taxon>Dikarya</taxon>
        <taxon>Ascomycota</taxon>
        <taxon>Saccharomycotina</taxon>
        <taxon>Pichiomycetes</taxon>
        <taxon>Debaryomycetaceae</taxon>
        <taxon>Candida/Lodderomyces clade</taxon>
        <taxon>Candida</taxon>
    </lineage>
</organism>
<evidence type="ECO:0000313" key="1">
    <source>
        <dbReference type="EMBL" id="CCG23366.1"/>
    </source>
</evidence>
<dbReference type="GO" id="GO:0046982">
    <property type="term" value="F:protein heterodimerization activity"/>
    <property type="evidence" value="ECO:0007669"/>
    <property type="project" value="InterPro"/>
</dbReference>
<dbReference type="HOGENOM" id="CLU_2399448_0_0_1"/>
<evidence type="ECO:0000313" key="2">
    <source>
        <dbReference type="Proteomes" id="UP000005018"/>
    </source>
</evidence>
<dbReference type="Proteomes" id="UP000005018">
    <property type="component" value="Chromosome 4"/>
</dbReference>
<accession>H8X6B8</accession>
<gene>
    <name evidence="1" type="ORF">CORT_0D05270</name>
</gene>
<dbReference type="GeneID" id="14540466"/>
<dbReference type="AlphaFoldDB" id="H8X6B8"/>
<dbReference type="OrthoDB" id="2543597at2759"/>
<keyword evidence="2" id="KW-1185">Reference proteome</keyword>
<name>H8X6B8_CANO9</name>
<dbReference type="RefSeq" id="XP_003869501.1">
    <property type="nucleotide sequence ID" value="XM_003869452.1"/>
</dbReference>
<protein>
    <submittedName>
        <fullName evidence="1">Uncharacterized protein</fullName>
    </submittedName>
</protein>
<reference evidence="1 2" key="1">
    <citation type="journal article" date="2012" name="PLoS ONE">
        <title>Sequence and analysis of the genome of the pathogenic yeast Candida orthopsilosis.</title>
        <authorList>
            <person name="Riccombeni A."/>
            <person name="Vidanes G."/>
            <person name="Proux-Wera E."/>
            <person name="Wolfe K.H."/>
            <person name="Butler G."/>
        </authorList>
    </citation>
    <scope>NUCLEOTIDE SEQUENCE [LARGE SCALE GENOMIC DNA]</scope>
    <source>
        <strain evidence="1 2">Co 90-125</strain>
    </source>
</reference>
<dbReference type="KEGG" id="cot:CORT_0D05270"/>